<evidence type="ECO:0000313" key="3">
    <source>
        <dbReference type="EMBL" id="MFC0222591.1"/>
    </source>
</evidence>
<dbReference type="EMBL" id="JBHLXH010000001">
    <property type="protein sequence ID" value="MFC0222591.1"/>
    <property type="molecule type" value="Genomic_DNA"/>
</dbReference>
<evidence type="ECO:0000313" key="4">
    <source>
        <dbReference type="Proteomes" id="UP001589698"/>
    </source>
</evidence>
<feature type="chain" id="PRO_5045651662" evidence="2">
    <location>
        <begin position="29"/>
        <end position="168"/>
    </location>
</feature>
<evidence type="ECO:0000256" key="2">
    <source>
        <dbReference type="SAM" id="SignalP"/>
    </source>
</evidence>
<reference evidence="3 4" key="1">
    <citation type="submission" date="2024-09" db="EMBL/GenBank/DDBJ databases">
        <authorList>
            <person name="Sun Q."/>
            <person name="Mori K."/>
        </authorList>
    </citation>
    <scope>NUCLEOTIDE SEQUENCE [LARGE SCALE GENOMIC DNA]</scope>
    <source>
        <strain evidence="3 4">CCM 8654</strain>
    </source>
</reference>
<comment type="caution">
    <text evidence="3">The sequence shown here is derived from an EMBL/GenBank/DDBJ whole genome shotgun (WGS) entry which is preliminary data.</text>
</comment>
<name>A0ABV6E0S6_9ACTN</name>
<keyword evidence="2" id="KW-0732">Signal</keyword>
<evidence type="ECO:0000256" key="1">
    <source>
        <dbReference type="SAM" id="MobiDB-lite"/>
    </source>
</evidence>
<feature type="signal peptide" evidence="2">
    <location>
        <begin position="1"/>
        <end position="28"/>
    </location>
</feature>
<feature type="region of interest" description="Disordered" evidence="1">
    <location>
        <begin position="27"/>
        <end position="55"/>
    </location>
</feature>
<organism evidence="3 4">
    <name type="scientific">Nocardioides zeicaulis</name>
    <dbReference type="NCBI Taxonomy" id="1776857"/>
    <lineage>
        <taxon>Bacteria</taxon>
        <taxon>Bacillati</taxon>
        <taxon>Actinomycetota</taxon>
        <taxon>Actinomycetes</taxon>
        <taxon>Propionibacteriales</taxon>
        <taxon>Nocardioidaceae</taxon>
        <taxon>Nocardioides</taxon>
    </lineage>
</organism>
<sequence>MSQPRVARAVALAVMIVALVGSAGSAGAATASPREDTAGRSARCPAVSTDPADFPRAVPLPQDDYTVRGYLRASCRQLLDLALDTDELGPVQQHLVDRFRARGFHSVTSRSRTVEVQTGPETDPELHEEYVVRARGRGLRVTVDMSFVGAAPRWGGTALVRYVVRPLR</sequence>
<keyword evidence="4" id="KW-1185">Reference proteome</keyword>
<accession>A0ABV6E0S6</accession>
<proteinExistence type="predicted"/>
<dbReference type="RefSeq" id="WP_378518240.1">
    <property type="nucleotide sequence ID" value="NZ_CBCSDI010000002.1"/>
</dbReference>
<dbReference type="Proteomes" id="UP001589698">
    <property type="component" value="Unassembled WGS sequence"/>
</dbReference>
<gene>
    <name evidence="3" type="ORF">ACFFJG_08865</name>
</gene>
<protein>
    <submittedName>
        <fullName evidence="3">Uncharacterized protein</fullName>
    </submittedName>
</protein>